<feature type="compositionally biased region" description="Polar residues" evidence="1">
    <location>
        <begin position="55"/>
        <end position="71"/>
    </location>
</feature>
<gene>
    <name evidence="2" type="ORF">SM757_10285</name>
</gene>
<dbReference type="RefSeq" id="WP_066336632.1">
    <property type="nucleotide sequence ID" value="NZ_JAXOJX010000013.1"/>
</dbReference>
<accession>A0ABU5ICW2</accession>
<evidence type="ECO:0000313" key="3">
    <source>
        <dbReference type="Proteomes" id="UP001293718"/>
    </source>
</evidence>
<dbReference type="EMBL" id="JAXOJX010000013">
    <property type="protein sequence ID" value="MDZ5456955.1"/>
    <property type="molecule type" value="Genomic_DNA"/>
</dbReference>
<keyword evidence="3" id="KW-1185">Reference proteome</keyword>
<organism evidence="2 3">
    <name type="scientific">Azohydromonas lata</name>
    <dbReference type="NCBI Taxonomy" id="45677"/>
    <lineage>
        <taxon>Bacteria</taxon>
        <taxon>Pseudomonadati</taxon>
        <taxon>Pseudomonadota</taxon>
        <taxon>Betaproteobacteria</taxon>
        <taxon>Burkholderiales</taxon>
        <taxon>Sphaerotilaceae</taxon>
        <taxon>Azohydromonas</taxon>
    </lineage>
</organism>
<reference evidence="2 3" key="1">
    <citation type="submission" date="2023-11" db="EMBL/GenBank/DDBJ databases">
        <title>Draft genome of Azohydromonas lata strain H1 (DSM1123), a polyhydroxyalkanoate producer.</title>
        <authorList>
            <person name="Traversa D."/>
            <person name="D'Addabbo P."/>
            <person name="Pazzani C."/>
            <person name="Manzari C."/>
            <person name="Chiara M."/>
            <person name="Scrascia M."/>
        </authorList>
    </citation>
    <scope>NUCLEOTIDE SEQUENCE [LARGE SCALE GENOMIC DNA]</scope>
    <source>
        <strain evidence="2 3">H1</strain>
    </source>
</reference>
<feature type="region of interest" description="Disordered" evidence="1">
    <location>
        <begin position="1"/>
        <end position="71"/>
    </location>
</feature>
<name>A0ABU5ICW2_9BURK</name>
<evidence type="ECO:0000256" key="1">
    <source>
        <dbReference type="SAM" id="MobiDB-lite"/>
    </source>
</evidence>
<protein>
    <submittedName>
        <fullName evidence="2">Uncharacterized protein</fullName>
    </submittedName>
</protein>
<feature type="compositionally biased region" description="Acidic residues" evidence="1">
    <location>
        <begin position="25"/>
        <end position="38"/>
    </location>
</feature>
<evidence type="ECO:0000313" key="2">
    <source>
        <dbReference type="EMBL" id="MDZ5456955.1"/>
    </source>
</evidence>
<sequence length="71" mass="7624">MPDAKSPAGPGKSTTERREAATEREELEELLTPDDEDGNYTNAPRAAERDAHVGSSDNQGSVPKSSNTKRP</sequence>
<proteinExistence type="predicted"/>
<dbReference type="Proteomes" id="UP001293718">
    <property type="component" value="Unassembled WGS sequence"/>
</dbReference>
<feature type="compositionally biased region" description="Basic and acidic residues" evidence="1">
    <location>
        <begin position="14"/>
        <end position="24"/>
    </location>
</feature>
<comment type="caution">
    <text evidence="2">The sequence shown here is derived from an EMBL/GenBank/DDBJ whole genome shotgun (WGS) entry which is preliminary data.</text>
</comment>